<dbReference type="GO" id="GO:0004347">
    <property type="term" value="F:glucose-6-phosphate isomerase activity"/>
    <property type="evidence" value="ECO:0007669"/>
    <property type="project" value="UniProtKB-UniRule"/>
</dbReference>
<evidence type="ECO:0000256" key="2">
    <source>
        <dbReference type="ARBA" id="ARBA00006604"/>
    </source>
</evidence>
<gene>
    <name evidence="7" type="primary">pgi</name>
    <name evidence="9" type="ORF">FQV37_2853</name>
</gene>
<evidence type="ECO:0000313" key="10">
    <source>
        <dbReference type="Proteomes" id="UP000471465"/>
    </source>
</evidence>
<dbReference type="SUPFAM" id="SSF53697">
    <property type="entry name" value="SIS domain"/>
    <property type="match status" value="1"/>
</dbReference>
<dbReference type="GO" id="GO:0006096">
    <property type="term" value="P:glycolytic process"/>
    <property type="evidence" value="ECO:0007669"/>
    <property type="project" value="UniProtKB-UniRule"/>
</dbReference>
<dbReference type="CDD" id="cd05015">
    <property type="entry name" value="SIS_PGI_1"/>
    <property type="match status" value="1"/>
</dbReference>
<dbReference type="EMBL" id="VZIZ01000009">
    <property type="protein sequence ID" value="KAF0569372.1"/>
    <property type="molecule type" value="Genomic_DNA"/>
</dbReference>
<dbReference type="InterPro" id="IPR018189">
    <property type="entry name" value="Phosphoglucose_isomerase_CS"/>
</dbReference>
<dbReference type="CDD" id="cd05016">
    <property type="entry name" value="SIS_PGI_2"/>
    <property type="match status" value="1"/>
</dbReference>
<comment type="pathway">
    <text evidence="1 7 8">Carbohydrate degradation; glycolysis; D-glyceraldehyde 3-phosphate and glycerone phosphate from D-glucose: step 2/4.</text>
</comment>
<keyword evidence="7" id="KW-0963">Cytoplasm</keyword>
<dbReference type="Pfam" id="PF00342">
    <property type="entry name" value="PGI"/>
    <property type="match status" value="1"/>
</dbReference>
<evidence type="ECO:0000256" key="1">
    <source>
        <dbReference type="ARBA" id="ARBA00004926"/>
    </source>
</evidence>
<evidence type="ECO:0000256" key="4">
    <source>
        <dbReference type="ARBA" id="ARBA00023152"/>
    </source>
</evidence>
<dbReference type="NCBIfam" id="NF001211">
    <property type="entry name" value="PRK00179.1"/>
    <property type="match status" value="1"/>
</dbReference>
<dbReference type="GO" id="GO:0048029">
    <property type="term" value="F:monosaccharide binding"/>
    <property type="evidence" value="ECO:0007669"/>
    <property type="project" value="TreeGrafter"/>
</dbReference>
<keyword evidence="4 7" id="KW-0324">Glycolysis</keyword>
<comment type="pathway">
    <text evidence="7">Carbohydrate biosynthesis; gluconeogenesis.</text>
</comment>
<evidence type="ECO:0000256" key="6">
    <source>
        <dbReference type="ARBA" id="ARBA00029321"/>
    </source>
</evidence>
<keyword evidence="5 7" id="KW-0413">Isomerase</keyword>
<name>A0A6N7C213_9GAMM</name>
<proteinExistence type="inferred from homology"/>
<dbReference type="InterPro" id="IPR035476">
    <property type="entry name" value="SIS_PGI_1"/>
</dbReference>
<dbReference type="GO" id="GO:0051156">
    <property type="term" value="P:glucose 6-phosphate metabolic process"/>
    <property type="evidence" value="ECO:0007669"/>
    <property type="project" value="TreeGrafter"/>
</dbReference>
<dbReference type="AlphaFoldDB" id="A0A6N7C213"/>
<keyword evidence="10" id="KW-1185">Reference proteome</keyword>
<dbReference type="PRINTS" id="PR00662">
    <property type="entry name" value="G6PISOMERASE"/>
</dbReference>
<dbReference type="PANTHER" id="PTHR11469">
    <property type="entry name" value="GLUCOSE-6-PHOSPHATE ISOMERASE"/>
    <property type="match status" value="1"/>
</dbReference>
<dbReference type="RefSeq" id="WP_160021428.1">
    <property type="nucleotide sequence ID" value="NZ_VZIZ01000009.1"/>
</dbReference>
<dbReference type="Proteomes" id="UP000471465">
    <property type="component" value="Unassembled WGS sequence"/>
</dbReference>
<dbReference type="InterPro" id="IPR046348">
    <property type="entry name" value="SIS_dom_sf"/>
</dbReference>
<comment type="similarity">
    <text evidence="2 7 8">Belongs to the GPI family.</text>
</comment>
<comment type="catalytic activity">
    <reaction evidence="6 7 8">
        <text>alpha-D-glucose 6-phosphate = beta-D-fructose 6-phosphate</text>
        <dbReference type="Rhea" id="RHEA:11816"/>
        <dbReference type="ChEBI" id="CHEBI:57634"/>
        <dbReference type="ChEBI" id="CHEBI:58225"/>
        <dbReference type="EC" id="5.3.1.9"/>
    </reaction>
</comment>
<dbReference type="UniPathway" id="UPA00109">
    <property type="reaction ID" value="UER00181"/>
</dbReference>
<dbReference type="UniPathway" id="UPA00138"/>
<dbReference type="Gene3D" id="1.10.1390.10">
    <property type="match status" value="1"/>
</dbReference>
<comment type="subcellular location">
    <subcellularLocation>
        <location evidence="7">Cytoplasm</location>
    </subcellularLocation>
</comment>
<accession>A0A6N7C213</accession>
<dbReference type="PROSITE" id="PS00174">
    <property type="entry name" value="P_GLUCOSE_ISOMERASE_2"/>
    <property type="match status" value="1"/>
</dbReference>
<dbReference type="GO" id="GO:0097367">
    <property type="term" value="F:carbohydrate derivative binding"/>
    <property type="evidence" value="ECO:0007669"/>
    <property type="project" value="InterPro"/>
</dbReference>
<dbReference type="GO" id="GO:0005829">
    <property type="term" value="C:cytosol"/>
    <property type="evidence" value="ECO:0007669"/>
    <property type="project" value="TreeGrafter"/>
</dbReference>
<dbReference type="InterPro" id="IPR023096">
    <property type="entry name" value="G6P_Isomerase_C"/>
</dbReference>
<evidence type="ECO:0000256" key="5">
    <source>
        <dbReference type="ARBA" id="ARBA00023235"/>
    </source>
</evidence>
<dbReference type="PROSITE" id="PS51463">
    <property type="entry name" value="P_GLUCOSE_ISOMERASE_3"/>
    <property type="match status" value="1"/>
</dbReference>
<comment type="caution">
    <text evidence="9">The sequence shown here is derived from an EMBL/GenBank/DDBJ whole genome shotgun (WGS) entry which is preliminary data.</text>
</comment>
<dbReference type="Gene3D" id="3.40.50.10490">
    <property type="entry name" value="Glucose-6-phosphate isomerase like protein, domain 1"/>
    <property type="match status" value="2"/>
</dbReference>
<feature type="active site" evidence="7">
    <location>
        <position position="521"/>
    </location>
</feature>
<reference evidence="9 10" key="1">
    <citation type="submission" date="2019-09" db="EMBL/GenBank/DDBJ databases">
        <title>Draft genome sequence of Psychrobacter nivimaris LAMA 639, in search for biotechnological relevant genes.</title>
        <authorList>
            <person name="Lima A.O.S."/>
            <person name="Staloch B.E.K."/>
            <person name="Freitas R.C."/>
            <person name="Niero H."/>
            <person name="Silva M.A.C."/>
        </authorList>
    </citation>
    <scope>NUCLEOTIDE SEQUENCE [LARGE SCALE GENOMIC DNA]</scope>
    <source>
        <strain evidence="9 10">LAMA 639</strain>
    </source>
</reference>
<dbReference type="EC" id="5.3.1.9" evidence="7"/>
<evidence type="ECO:0000256" key="8">
    <source>
        <dbReference type="RuleBase" id="RU000612"/>
    </source>
</evidence>
<evidence type="ECO:0000256" key="7">
    <source>
        <dbReference type="HAMAP-Rule" id="MF_00473"/>
    </source>
</evidence>
<dbReference type="HAMAP" id="MF_00473">
    <property type="entry name" value="G6P_isomerase"/>
    <property type="match status" value="1"/>
</dbReference>
<keyword evidence="3 7" id="KW-0312">Gluconeogenesis</keyword>
<dbReference type="InterPro" id="IPR035482">
    <property type="entry name" value="SIS_PGI_2"/>
</dbReference>
<organism evidence="9 10">
    <name type="scientific">Psychrobacter nivimaris</name>
    <dbReference type="NCBI Taxonomy" id="281738"/>
    <lineage>
        <taxon>Bacteria</taxon>
        <taxon>Pseudomonadati</taxon>
        <taxon>Pseudomonadota</taxon>
        <taxon>Gammaproteobacteria</taxon>
        <taxon>Moraxellales</taxon>
        <taxon>Moraxellaceae</taxon>
        <taxon>Psychrobacter</taxon>
    </lineage>
</organism>
<comment type="function">
    <text evidence="7">Catalyzes the reversible isomerization of glucose-6-phosphate to fructose-6-phosphate.</text>
</comment>
<evidence type="ECO:0000256" key="3">
    <source>
        <dbReference type="ARBA" id="ARBA00022432"/>
    </source>
</evidence>
<dbReference type="InterPro" id="IPR001672">
    <property type="entry name" value="G6P_Isomerase"/>
</dbReference>
<evidence type="ECO:0000313" key="9">
    <source>
        <dbReference type="EMBL" id="KAF0569372.1"/>
    </source>
</evidence>
<feature type="active site" description="Proton donor" evidence="7">
    <location>
        <position position="363"/>
    </location>
</feature>
<dbReference type="PANTHER" id="PTHR11469:SF1">
    <property type="entry name" value="GLUCOSE-6-PHOSPHATE ISOMERASE"/>
    <property type="match status" value="1"/>
</dbReference>
<dbReference type="PROSITE" id="PS00765">
    <property type="entry name" value="P_GLUCOSE_ISOMERASE_1"/>
    <property type="match status" value="1"/>
</dbReference>
<protein>
    <recommendedName>
        <fullName evidence="7">Glucose-6-phosphate isomerase</fullName>
        <shortName evidence="7">GPI</shortName>
        <ecNumber evidence="7">5.3.1.9</ecNumber>
    </recommendedName>
    <alternativeName>
        <fullName evidence="7">Phosphoglucose isomerase</fullName>
        <shortName evidence="7">PGI</shortName>
    </alternativeName>
    <alternativeName>
        <fullName evidence="7">Phosphohexose isomerase</fullName>
        <shortName evidence="7">PHI</shortName>
    </alternativeName>
</protein>
<feature type="active site" evidence="7">
    <location>
        <position position="394"/>
    </location>
</feature>
<sequence length="552" mass="61913">MNDPTLAPQWQKLVNHSNTIADLVTLFENNDRRTEDLLIDFEGVCFDYSKQLIDKSTKKLLIEFAEQMGLSDAIDKLISGYKVNTTENRPALHTALRLPKGASLIVDDIDVTKQVHQSLDSMAVIVERLTSGTWRGYSGKAIQDVVNIGVGGSDLGPLMTCMALSEWTGEEQITQEGLFYNCIETHFVSNMDGTQLDKLLSTLNPETTAFIISSKSFTTSDTLSNAQTALAWLSNNYDNEKSIKRNHFIGISANVKKMNAWGIHKANQLNLWDWVGGRFSMWSSIGLTVAIKIGMKNFNELLAGAHLMDKHFIETPFTDNIPVMMGLLAVWNSSFLDINAHAILPYDGRLKYFPNYLTQLEMESNGKSVNLKGQKITFNTCPILWGEVGSNAQHAFYQLLHQGTQEVACDFIAFINRYDEERQDIDQQLLLQHKLSLANCLAQSRVLAFGNEAVDLQEVCSAMSAMHKNYRGNQPSSTILIDKLSPKTLGMILAMYEHKVYVMSVMWGINPFDQWGVEIGKVMAKQLNDAIHQQSLDYDDSTNALLKRICNL</sequence>
<dbReference type="GO" id="GO:0006094">
    <property type="term" value="P:gluconeogenesis"/>
    <property type="evidence" value="ECO:0007669"/>
    <property type="project" value="UniProtKB-UniRule"/>
</dbReference>